<keyword evidence="1" id="KW-1133">Transmembrane helix</keyword>
<dbReference type="EMBL" id="UINC01007763">
    <property type="protein sequence ID" value="SVA34970.1"/>
    <property type="molecule type" value="Genomic_DNA"/>
</dbReference>
<organism evidence="2">
    <name type="scientific">marine metagenome</name>
    <dbReference type="NCBI Taxonomy" id="408172"/>
    <lineage>
        <taxon>unclassified sequences</taxon>
        <taxon>metagenomes</taxon>
        <taxon>ecological metagenomes</taxon>
    </lineage>
</organism>
<proteinExistence type="predicted"/>
<evidence type="ECO:0000313" key="2">
    <source>
        <dbReference type="EMBL" id="SVA34970.1"/>
    </source>
</evidence>
<keyword evidence="1" id="KW-0472">Membrane</keyword>
<evidence type="ECO:0000256" key="1">
    <source>
        <dbReference type="SAM" id="Phobius"/>
    </source>
</evidence>
<reference evidence="2" key="1">
    <citation type="submission" date="2018-05" db="EMBL/GenBank/DDBJ databases">
        <authorList>
            <person name="Lanie J.A."/>
            <person name="Ng W.-L."/>
            <person name="Kazmierczak K.M."/>
            <person name="Andrzejewski T.M."/>
            <person name="Davidsen T.M."/>
            <person name="Wayne K.J."/>
            <person name="Tettelin H."/>
            <person name="Glass J.I."/>
            <person name="Rusch D."/>
            <person name="Podicherti R."/>
            <person name="Tsui H.-C.T."/>
            <person name="Winkler M.E."/>
        </authorList>
    </citation>
    <scope>NUCLEOTIDE SEQUENCE</scope>
</reference>
<feature type="transmembrane region" description="Helical" evidence="1">
    <location>
        <begin position="21"/>
        <end position="39"/>
    </location>
</feature>
<feature type="transmembrane region" description="Helical" evidence="1">
    <location>
        <begin position="45"/>
        <end position="67"/>
    </location>
</feature>
<name>A0A381V3J9_9ZZZZ</name>
<keyword evidence="1" id="KW-0812">Transmembrane</keyword>
<gene>
    <name evidence="2" type="ORF">METZ01_LOCUS87824</name>
</gene>
<dbReference type="AlphaFoldDB" id="A0A381V3J9"/>
<accession>A0A381V3J9</accession>
<protein>
    <submittedName>
        <fullName evidence="2">Uncharacterized protein</fullName>
    </submittedName>
</protein>
<sequence>MVWLYWETKDTQKIIDLSNSTLLMVIPSLTFFVFLPLLLKFNLSFIISMTSSVILTAICYWLFVSLLGKFGYAGF</sequence>